<feature type="compositionally biased region" description="Polar residues" evidence="2">
    <location>
        <begin position="71"/>
        <end position="81"/>
    </location>
</feature>
<feature type="region of interest" description="Disordered" evidence="2">
    <location>
        <begin position="1"/>
        <end position="51"/>
    </location>
</feature>
<dbReference type="Proteomes" id="UP000800096">
    <property type="component" value="Unassembled WGS sequence"/>
</dbReference>
<dbReference type="GO" id="GO:0008270">
    <property type="term" value="F:zinc ion binding"/>
    <property type="evidence" value="ECO:0007669"/>
    <property type="project" value="UniProtKB-KW"/>
</dbReference>
<evidence type="ECO:0000256" key="2">
    <source>
        <dbReference type="SAM" id="MobiDB-lite"/>
    </source>
</evidence>
<feature type="compositionally biased region" description="Polar residues" evidence="2">
    <location>
        <begin position="1"/>
        <end position="10"/>
    </location>
</feature>
<feature type="compositionally biased region" description="Polar residues" evidence="2">
    <location>
        <begin position="38"/>
        <end position="49"/>
    </location>
</feature>
<keyword evidence="5" id="KW-1185">Reference proteome</keyword>
<dbReference type="InterPro" id="IPR013083">
    <property type="entry name" value="Znf_RING/FYVE/PHD"/>
</dbReference>
<feature type="region of interest" description="Disordered" evidence="2">
    <location>
        <begin position="183"/>
        <end position="236"/>
    </location>
</feature>
<dbReference type="EMBL" id="ML979135">
    <property type="protein sequence ID" value="KAF1916997.1"/>
    <property type="molecule type" value="Genomic_DNA"/>
</dbReference>
<feature type="compositionally biased region" description="Polar residues" evidence="2">
    <location>
        <begin position="213"/>
        <end position="231"/>
    </location>
</feature>
<dbReference type="PROSITE" id="PS50089">
    <property type="entry name" value="ZF_RING_2"/>
    <property type="match status" value="1"/>
</dbReference>
<keyword evidence="1" id="KW-0863">Zinc-finger</keyword>
<keyword evidence="1" id="KW-0862">Zinc</keyword>
<accession>A0A6A5QSS2</accession>
<dbReference type="AlphaFoldDB" id="A0A6A5QSS2"/>
<sequence>MSDSNNNTPAGSLAATGAGAQRSESSAPRFNVHADPFTQPNRPQLNHTPYLSFFDPPMNPYLDLSSAPMGQHSQALSSNLQDGHYPRPPRHYYPYPGPYPYSPPQPPVPRRPVFSPNVPTEGGPNSAGFTGTGSMVPLPSEAMMRSVPGSFPSYPQGYDGSFAPANTMTPSIRQHYYAPLDMQPPVRYSGGHDFEASTRQSPDRPRQFHSAARRSSLQGARQTSSSNGSSRLQDHAERRTARIIHARGRVAGAGGSPPTSGRRAWEELHDFSVPAAFRTHRVFREHRMPLSRYPHHGDPNVATSRQIQELKDKLPRRLLGELPAETSSMCDICAKDYSCVHVKACEEEEVAIELACGHVFGEFCIFQWFDTCKTHKNKVTCPMCRTRLIEPLGHNTALLLSAMSSGDAAFQELLASELRGEYGQI</sequence>
<evidence type="ECO:0000313" key="4">
    <source>
        <dbReference type="EMBL" id="KAF1916997.1"/>
    </source>
</evidence>
<keyword evidence="1" id="KW-0479">Metal-binding</keyword>
<dbReference type="SUPFAM" id="SSF57850">
    <property type="entry name" value="RING/U-box"/>
    <property type="match status" value="1"/>
</dbReference>
<dbReference type="OrthoDB" id="8062037at2759"/>
<evidence type="ECO:0000259" key="3">
    <source>
        <dbReference type="PROSITE" id="PS50089"/>
    </source>
</evidence>
<feature type="compositionally biased region" description="Basic and acidic residues" evidence="2">
    <location>
        <begin position="190"/>
        <end position="206"/>
    </location>
</feature>
<feature type="compositionally biased region" description="Pro residues" evidence="2">
    <location>
        <begin position="95"/>
        <end position="109"/>
    </location>
</feature>
<dbReference type="InterPro" id="IPR001841">
    <property type="entry name" value="Znf_RING"/>
</dbReference>
<organism evidence="4 5">
    <name type="scientific">Ampelomyces quisqualis</name>
    <name type="common">Powdery mildew agent</name>
    <dbReference type="NCBI Taxonomy" id="50730"/>
    <lineage>
        <taxon>Eukaryota</taxon>
        <taxon>Fungi</taxon>
        <taxon>Dikarya</taxon>
        <taxon>Ascomycota</taxon>
        <taxon>Pezizomycotina</taxon>
        <taxon>Dothideomycetes</taxon>
        <taxon>Pleosporomycetidae</taxon>
        <taxon>Pleosporales</taxon>
        <taxon>Pleosporineae</taxon>
        <taxon>Phaeosphaeriaceae</taxon>
        <taxon>Ampelomyces</taxon>
    </lineage>
</organism>
<evidence type="ECO:0000313" key="5">
    <source>
        <dbReference type="Proteomes" id="UP000800096"/>
    </source>
</evidence>
<feature type="domain" description="RING-type" evidence="3">
    <location>
        <begin position="330"/>
        <end position="385"/>
    </location>
</feature>
<proteinExistence type="predicted"/>
<protein>
    <recommendedName>
        <fullName evidence="3">RING-type domain-containing protein</fullName>
    </recommendedName>
</protein>
<feature type="region of interest" description="Disordered" evidence="2">
    <location>
        <begin position="64"/>
        <end position="109"/>
    </location>
</feature>
<reference evidence="4" key="1">
    <citation type="journal article" date="2020" name="Stud. Mycol.">
        <title>101 Dothideomycetes genomes: a test case for predicting lifestyles and emergence of pathogens.</title>
        <authorList>
            <person name="Haridas S."/>
            <person name="Albert R."/>
            <person name="Binder M."/>
            <person name="Bloem J."/>
            <person name="Labutti K."/>
            <person name="Salamov A."/>
            <person name="Andreopoulos B."/>
            <person name="Baker S."/>
            <person name="Barry K."/>
            <person name="Bills G."/>
            <person name="Bluhm B."/>
            <person name="Cannon C."/>
            <person name="Castanera R."/>
            <person name="Culley D."/>
            <person name="Daum C."/>
            <person name="Ezra D."/>
            <person name="Gonzalez J."/>
            <person name="Henrissat B."/>
            <person name="Kuo A."/>
            <person name="Liang C."/>
            <person name="Lipzen A."/>
            <person name="Lutzoni F."/>
            <person name="Magnuson J."/>
            <person name="Mondo S."/>
            <person name="Nolan M."/>
            <person name="Ohm R."/>
            <person name="Pangilinan J."/>
            <person name="Park H.-J."/>
            <person name="Ramirez L."/>
            <person name="Alfaro M."/>
            <person name="Sun H."/>
            <person name="Tritt A."/>
            <person name="Yoshinaga Y."/>
            <person name="Zwiers L.-H."/>
            <person name="Turgeon B."/>
            <person name="Goodwin S."/>
            <person name="Spatafora J."/>
            <person name="Crous P."/>
            <person name="Grigoriev I."/>
        </authorList>
    </citation>
    <scope>NUCLEOTIDE SEQUENCE</scope>
    <source>
        <strain evidence="4">HMLAC05119</strain>
    </source>
</reference>
<evidence type="ECO:0000256" key="1">
    <source>
        <dbReference type="PROSITE-ProRule" id="PRU00175"/>
    </source>
</evidence>
<name>A0A6A5QSS2_AMPQU</name>
<gene>
    <name evidence="4" type="ORF">BDU57DRAFT_517427</name>
</gene>
<dbReference type="Gene3D" id="3.30.40.10">
    <property type="entry name" value="Zinc/RING finger domain, C3HC4 (zinc finger)"/>
    <property type="match status" value="1"/>
</dbReference>